<comment type="caution">
    <text evidence="3">The sequence shown here is derived from an EMBL/GenBank/DDBJ whole genome shotgun (WGS) entry which is preliminary data.</text>
</comment>
<keyword evidence="2" id="KW-0472">Membrane</keyword>
<sequence>MPHEFSLIRAGGPKFPPGGGGREDRIAAGRHEGFKESRKDSPMDGRLSHFDDEAQTGEVEGDDGKRYSFQLAQWRGRGLPSAGTPVRFELRDGLAIQVFNRPEVQRRASSTRDVNGKTRRKQLSHWSLAALVMSLVGLSAGRYAPVVEVVAIALAWLGLRHIHRHSQRVNGYWLSGAAIAIAVGVTLWSQL</sequence>
<organism evidence="3 4">
    <name type="scientific">Salinicola socius</name>
    <dbReference type="NCBI Taxonomy" id="404433"/>
    <lineage>
        <taxon>Bacteria</taxon>
        <taxon>Pseudomonadati</taxon>
        <taxon>Pseudomonadota</taxon>
        <taxon>Gammaproteobacteria</taxon>
        <taxon>Oceanospirillales</taxon>
        <taxon>Halomonadaceae</taxon>
        <taxon>Salinicola</taxon>
    </lineage>
</organism>
<gene>
    <name evidence="3" type="ORF">BTW07_11250</name>
</gene>
<keyword evidence="2" id="KW-1133">Transmembrane helix</keyword>
<dbReference type="AlphaFoldDB" id="A0A1Q8SR06"/>
<proteinExistence type="predicted"/>
<evidence type="ECO:0000256" key="2">
    <source>
        <dbReference type="SAM" id="Phobius"/>
    </source>
</evidence>
<feature type="region of interest" description="Disordered" evidence="1">
    <location>
        <begin position="1"/>
        <end position="62"/>
    </location>
</feature>
<protein>
    <submittedName>
        <fullName evidence="3">Uncharacterized protein</fullName>
    </submittedName>
</protein>
<feature type="transmembrane region" description="Helical" evidence="2">
    <location>
        <begin position="171"/>
        <end position="189"/>
    </location>
</feature>
<accession>A0A1Q8SR06</accession>
<keyword evidence="2" id="KW-0812">Transmembrane</keyword>
<feature type="compositionally biased region" description="Basic and acidic residues" evidence="1">
    <location>
        <begin position="21"/>
        <end position="52"/>
    </location>
</feature>
<reference evidence="3 4" key="1">
    <citation type="submission" date="2016-12" db="EMBL/GenBank/DDBJ databases">
        <title>Draft genome sequences of strains Salinicola socius SMB35, Salinicola sp. MH3R3-1 and Chromohalobacter sp. SMB17 from the Verkhnekamsk potash mining region of Russia.</title>
        <authorList>
            <person name="Mavrodi D.V."/>
            <person name="Olsson B.E."/>
            <person name="Korsakova E.S."/>
            <person name="Pyankova A."/>
            <person name="Mavrodi O.V."/>
            <person name="Plotnikova E.G."/>
        </authorList>
    </citation>
    <scope>NUCLEOTIDE SEQUENCE [LARGE SCALE GENOMIC DNA]</scope>
    <source>
        <strain evidence="3 4">SMB35</strain>
    </source>
</reference>
<feature type="transmembrane region" description="Helical" evidence="2">
    <location>
        <begin position="126"/>
        <end position="159"/>
    </location>
</feature>
<name>A0A1Q8SR06_9GAMM</name>
<evidence type="ECO:0000256" key="1">
    <source>
        <dbReference type="SAM" id="MobiDB-lite"/>
    </source>
</evidence>
<dbReference type="STRING" id="404433.BTW07_11250"/>
<dbReference type="Proteomes" id="UP000186878">
    <property type="component" value="Unassembled WGS sequence"/>
</dbReference>
<evidence type="ECO:0000313" key="4">
    <source>
        <dbReference type="Proteomes" id="UP000186878"/>
    </source>
</evidence>
<evidence type="ECO:0000313" key="3">
    <source>
        <dbReference type="EMBL" id="OLO03866.1"/>
    </source>
</evidence>
<keyword evidence="4" id="KW-1185">Reference proteome</keyword>
<dbReference type="EMBL" id="MSDO01000017">
    <property type="protein sequence ID" value="OLO03866.1"/>
    <property type="molecule type" value="Genomic_DNA"/>
</dbReference>